<keyword evidence="4" id="KW-1185">Reference proteome</keyword>
<sequence length="791" mass="86451">MIRDVTVLLDRIAELERRPRRAPVRLALAEAEFRVAIAPGTPPSEAVERLNRARDYDPYQPKLHLHLGRVLHRSGRRRAAVAAYRRALRLAPSSRRVHLLLASVLLDLGRAERELGQQILETLAGGAPDELAALGAAIDELLVEPTSGPRPGADRGRARRPRLRDRRRPVAADVWRPALVAQLSRPKPVQAQVRAAIEAGRPDGDTGRGLPEYALAGLLLLVSGEPVGDVRRLLAHVDGANHPAVTLLRTALDLAETDDPARFVESAVVAVEAGLVPGELLAWLHFRAFGPDRLPAPAGIDMLESYPERIRSMPALRELRIAILDAYARRAWSDDRVDEAKLLWQETVGLDPGRIPVAVNLALVAASTKAAGEYRPAWDRLAELLYLQSAAIGDVRVHVEDRVTLHLTVARQSRGRHCAGPEHQLPSQQELTHWIADPDVLLTWLREWDLYYLNARLRFRSPAHLLGVAPDATATAVAEAHDALRAHLDRVSGAHDWVGLPVFAELARDLLAGAVDRLARRRDGDRDAADEREQADADALLDDALRRATTLHNLAVLVARQPGGRPSSLGPAIARCQSTLPLPLLQPHCVDRGVLGPDERLADVFERDLVVLASAAAGESADDASDADLAARLAEVEQYASLPPRRLGVERQRCLLLDRLGRHDDAYNEAVAALSGRLPDAEEEAAEAMVGLIDRIAARAMPGEFSGRVMAADRIVPQLRAAMTAYPSAFLPRARLAALLIHLGGTARLREAESVLEEGIQMALTRGVRDRLTEQLARISRARADGDTDRR</sequence>
<dbReference type="Gene3D" id="1.25.40.10">
    <property type="entry name" value="Tetratricopeptide repeat domain"/>
    <property type="match status" value="1"/>
</dbReference>
<evidence type="ECO:0000256" key="2">
    <source>
        <dbReference type="SAM" id="MobiDB-lite"/>
    </source>
</evidence>
<dbReference type="RefSeq" id="WP_204004408.1">
    <property type="nucleotide sequence ID" value="NZ_BOPG01000051.1"/>
</dbReference>
<dbReference type="InterPro" id="IPR011990">
    <property type="entry name" value="TPR-like_helical_dom_sf"/>
</dbReference>
<dbReference type="PROSITE" id="PS50005">
    <property type="entry name" value="TPR"/>
    <property type="match status" value="1"/>
</dbReference>
<keyword evidence="1" id="KW-0802">TPR repeat</keyword>
<comment type="caution">
    <text evidence="3">The sequence shown here is derived from an EMBL/GenBank/DDBJ whole genome shotgun (WGS) entry which is preliminary data.</text>
</comment>
<reference evidence="3" key="1">
    <citation type="submission" date="2021-01" db="EMBL/GenBank/DDBJ databases">
        <title>Whole genome shotgun sequence of Virgisporangium aurantiacum NBRC 16421.</title>
        <authorList>
            <person name="Komaki H."/>
            <person name="Tamura T."/>
        </authorList>
    </citation>
    <scope>NUCLEOTIDE SEQUENCE</scope>
    <source>
        <strain evidence="3">NBRC 16421</strain>
    </source>
</reference>
<feature type="repeat" description="TPR" evidence="1">
    <location>
        <begin position="61"/>
        <end position="94"/>
    </location>
</feature>
<organism evidence="3 4">
    <name type="scientific">Virgisporangium aurantiacum</name>
    <dbReference type="NCBI Taxonomy" id="175570"/>
    <lineage>
        <taxon>Bacteria</taxon>
        <taxon>Bacillati</taxon>
        <taxon>Actinomycetota</taxon>
        <taxon>Actinomycetes</taxon>
        <taxon>Micromonosporales</taxon>
        <taxon>Micromonosporaceae</taxon>
        <taxon>Virgisporangium</taxon>
    </lineage>
</organism>
<dbReference type="SMART" id="SM00028">
    <property type="entry name" value="TPR"/>
    <property type="match status" value="1"/>
</dbReference>
<evidence type="ECO:0000256" key="1">
    <source>
        <dbReference type="PROSITE-ProRule" id="PRU00339"/>
    </source>
</evidence>
<dbReference type="Proteomes" id="UP000612585">
    <property type="component" value="Unassembled WGS sequence"/>
</dbReference>
<dbReference type="InterPro" id="IPR019734">
    <property type="entry name" value="TPR_rpt"/>
</dbReference>
<gene>
    <name evidence="3" type="ORF">Vau01_078270</name>
</gene>
<name>A0A8J4E3N7_9ACTN</name>
<accession>A0A8J4E3N7</accession>
<evidence type="ECO:0000313" key="4">
    <source>
        <dbReference type="Proteomes" id="UP000612585"/>
    </source>
</evidence>
<evidence type="ECO:0000313" key="3">
    <source>
        <dbReference type="EMBL" id="GIJ60311.1"/>
    </source>
</evidence>
<protein>
    <recommendedName>
        <fullName evidence="5">Tetratricopeptide repeat-containing protein</fullName>
    </recommendedName>
</protein>
<dbReference type="SUPFAM" id="SSF48452">
    <property type="entry name" value="TPR-like"/>
    <property type="match status" value="1"/>
</dbReference>
<dbReference type="EMBL" id="BOPG01000051">
    <property type="protein sequence ID" value="GIJ60311.1"/>
    <property type="molecule type" value="Genomic_DNA"/>
</dbReference>
<feature type="compositionally biased region" description="Basic residues" evidence="2">
    <location>
        <begin position="157"/>
        <end position="166"/>
    </location>
</feature>
<dbReference type="AlphaFoldDB" id="A0A8J4E3N7"/>
<feature type="region of interest" description="Disordered" evidence="2">
    <location>
        <begin position="143"/>
        <end position="166"/>
    </location>
</feature>
<evidence type="ECO:0008006" key="5">
    <source>
        <dbReference type="Google" id="ProtNLM"/>
    </source>
</evidence>
<dbReference type="Pfam" id="PF14559">
    <property type="entry name" value="TPR_19"/>
    <property type="match status" value="1"/>
</dbReference>
<proteinExistence type="predicted"/>